<dbReference type="Pfam" id="PF02536">
    <property type="entry name" value="mTERF"/>
    <property type="match status" value="2"/>
</dbReference>
<dbReference type="GO" id="GO:0003676">
    <property type="term" value="F:nucleic acid binding"/>
    <property type="evidence" value="ECO:0007669"/>
    <property type="project" value="InterPro"/>
</dbReference>
<dbReference type="GO" id="GO:0006353">
    <property type="term" value="P:DNA-templated transcription termination"/>
    <property type="evidence" value="ECO:0007669"/>
    <property type="project" value="UniProtKB-KW"/>
</dbReference>
<evidence type="ECO:0000256" key="3">
    <source>
        <dbReference type="ARBA" id="ARBA00022946"/>
    </source>
</evidence>
<dbReference type="EMBL" id="NKXS01005677">
    <property type="protein sequence ID" value="PIN03019.1"/>
    <property type="molecule type" value="Genomic_DNA"/>
</dbReference>
<keyword evidence="5" id="KW-1185">Reference proteome</keyword>
<keyword evidence="2" id="KW-0806">Transcription termination</keyword>
<dbReference type="AlphaFoldDB" id="A0A2G9GCK8"/>
<reference evidence="5" key="1">
    <citation type="journal article" date="2018" name="Gigascience">
        <title>Genome assembly of the Pink Ipe (Handroanthus impetiginosus, Bignoniaceae), a highly valued, ecologically keystone Neotropical timber forest tree.</title>
        <authorList>
            <person name="Silva-Junior O.B."/>
            <person name="Grattapaglia D."/>
            <person name="Novaes E."/>
            <person name="Collevatti R.G."/>
        </authorList>
    </citation>
    <scope>NUCLEOTIDE SEQUENCE [LARGE SCALE GENOMIC DNA]</scope>
    <source>
        <strain evidence="5">cv. UFG-1</strain>
    </source>
</reference>
<dbReference type="FunFam" id="1.25.70.10:FF:000001">
    <property type="entry name" value="Mitochondrial transcription termination factor-like"/>
    <property type="match status" value="1"/>
</dbReference>
<accession>A0A2G9GCK8</accession>
<protein>
    <submittedName>
        <fullName evidence="4">Mitochondrial transcription termination factor, mTERF</fullName>
    </submittedName>
</protein>
<dbReference type="OrthoDB" id="637682at2759"/>
<dbReference type="InterPro" id="IPR038538">
    <property type="entry name" value="MTERF_sf"/>
</dbReference>
<keyword evidence="3" id="KW-0809">Transit peptide</keyword>
<comment type="similarity">
    <text evidence="1">Belongs to the mTERF family.</text>
</comment>
<comment type="caution">
    <text evidence="4">The sequence shown here is derived from an EMBL/GenBank/DDBJ whole genome shotgun (WGS) entry which is preliminary data.</text>
</comment>
<evidence type="ECO:0000256" key="2">
    <source>
        <dbReference type="ARBA" id="ARBA00022472"/>
    </source>
</evidence>
<keyword evidence="2" id="KW-0804">Transcription</keyword>
<dbReference type="PANTHER" id="PTHR13068">
    <property type="entry name" value="CGI-12 PROTEIN-RELATED"/>
    <property type="match status" value="1"/>
</dbReference>
<dbReference type="Proteomes" id="UP000231279">
    <property type="component" value="Unassembled WGS sequence"/>
</dbReference>
<keyword evidence="2" id="KW-0805">Transcription regulation</keyword>
<dbReference type="SMART" id="SM00733">
    <property type="entry name" value="Mterf"/>
    <property type="match status" value="8"/>
</dbReference>
<name>A0A2G9GCK8_9LAMI</name>
<evidence type="ECO:0000313" key="5">
    <source>
        <dbReference type="Proteomes" id="UP000231279"/>
    </source>
</evidence>
<gene>
    <name evidence="4" type="ORF">CDL12_24457</name>
</gene>
<dbReference type="Gene3D" id="1.25.70.10">
    <property type="entry name" value="Transcription termination factor 3, mitochondrial"/>
    <property type="match status" value="2"/>
</dbReference>
<proteinExistence type="inferred from homology"/>
<sequence>MRKFKLAPRFHSPFFCHCDPRERLFVFVCSLFSVSHNRAYTSTPHLSSENIVLVDYLTDTLKLPKTKAITISSRYPYINSLAKPKAVISFFKSLGFSDAQVQFSALRQPAVLFSDVEKTLKPKVKFFQELGIAGPHLGELISKNPALLTGSLDKKLKPSIGVIKKVVELDGRENSKAGVNDLVFRILSRYSWVLGKNSRLSSSINYLRSCGVVGSQLIMLLRSEPRLFSLPEAELKILVSRATQMGCSIGSRMLVYGISVHFSNSAETINRKYELLQSFGFSKGECDEMFVKSPYLFKTSEAKLRRGIGFFLNTLMLDKSVILRSPCFLKFSMEKRMIPRYKILEMIKSRKLLKKGPSFLVMLVLPEEKFVERYILRFADDAEEMLAAYYSHLSGSSKGTAIR</sequence>
<dbReference type="STRING" id="429701.A0A2G9GCK8"/>
<dbReference type="InterPro" id="IPR003690">
    <property type="entry name" value="MTERF"/>
</dbReference>
<evidence type="ECO:0000256" key="1">
    <source>
        <dbReference type="ARBA" id="ARBA00007692"/>
    </source>
</evidence>
<evidence type="ECO:0000313" key="4">
    <source>
        <dbReference type="EMBL" id="PIN03019.1"/>
    </source>
</evidence>
<dbReference type="PANTHER" id="PTHR13068:SF173">
    <property type="entry name" value="EMB|CAB62602.1"/>
    <property type="match status" value="1"/>
</dbReference>
<organism evidence="4 5">
    <name type="scientific">Handroanthus impetiginosus</name>
    <dbReference type="NCBI Taxonomy" id="429701"/>
    <lineage>
        <taxon>Eukaryota</taxon>
        <taxon>Viridiplantae</taxon>
        <taxon>Streptophyta</taxon>
        <taxon>Embryophyta</taxon>
        <taxon>Tracheophyta</taxon>
        <taxon>Spermatophyta</taxon>
        <taxon>Magnoliopsida</taxon>
        <taxon>eudicotyledons</taxon>
        <taxon>Gunneridae</taxon>
        <taxon>Pentapetalae</taxon>
        <taxon>asterids</taxon>
        <taxon>lamiids</taxon>
        <taxon>Lamiales</taxon>
        <taxon>Bignoniaceae</taxon>
        <taxon>Crescentiina</taxon>
        <taxon>Tabebuia alliance</taxon>
        <taxon>Handroanthus</taxon>
    </lineage>
</organism>